<reference evidence="2" key="1">
    <citation type="journal article" date="2019" name="Int. J. Syst. Evol. Microbiol.">
        <title>The Global Catalogue of Microorganisms (GCM) 10K type strain sequencing project: providing services to taxonomists for standard genome sequencing and annotation.</title>
        <authorList>
            <consortium name="The Broad Institute Genomics Platform"/>
            <consortium name="The Broad Institute Genome Sequencing Center for Infectious Disease"/>
            <person name="Wu L."/>
            <person name="Ma J."/>
        </authorList>
    </citation>
    <scope>NUCLEOTIDE SEQUENCE [LARGE SCALE GENOMIC DNA]</scope>
    <source>
        <strain evidence="2">JCM 17975</strain>
    </source>
</reference>
<sequence>MGTTKKARLLAKYQQCAQAAGRGDLTELLGLAADPTLTGEMLATIAPGNRERDADVELVHAILDHPSCSEGIASRYMTHRDPAIRLRIATFPSVTGASLEILAVDTDQRVRDAATAQLERLNSTRTTRDWR</sequence>
<organism evidence="1 2">
    <name type="scientific">Promicromonospora umidemergens</name>
    <dbReference type="NCBI Taxonomy" id="629679"/>
    <lineage>
        <taxon>Bacteria</taxon>
        <taxon>Bacillati</taxon>
        <taxon>Actinomycetota</taxon>
        <taxon>Actinomycetes</taxon>
        <taxon>Micrococcales</taxon>
        <taxon>Promicromonosporaceae</taxon>
        <taxon>Promicromonospora</taxon>
    </lineage>
</organism>
<dbReference type="RefSeq" id="WP_253873288.1">
    <property type="nucleotide sequence ID" value="NZ_BAABHM010000013.1"/>
</dbReference>
<evidence type="ECO:0000313" key="1">
    <source>
        <dbReference type="EMBL" id="GAA4708029.1"/>
    </source>
</evidence>
<evidence type="ECO:0008006" key="3">
    <source>
        <dbReference type="Google" id="ProtNLM"/>
    </source>
</evidence>
<accession>A0ABP8XH65</accession>
<dbReference type="EMBL" id="BAABHM010000013">
    <property type="protein sequence ID" value="GAA4708029.1"/>
    <property type="molecule type" value="Genomic_DNA"/>
</dbReference>
<name>A0ABP8XH65_9MICO</name>
<evidence type="ECO:0000313" key="2">
    <source>
        <dbReference type="Proteomes" id="UP001500843"/>
    </source>
</evidence>
<keyword evidence="2" id="KW-1185">Reference proteome</keyword>
<protein>
    <recommendedName>
        <fullName evidence="3">HEAT repeat protein</fullName>
    </recommendedName>
</protein>
<gene>
    <name evidence="1" type="ORF">GCM10023198_33220</name>
</gene>
<proteinExistence type="predicted"/>
<dbReference type="Proteomes" id="UP001500843">
    <property type="component" value="Unassembled WGS sequence"/>
</dbReference>
<comment type="caution">
    <text evidence="1">The sequence shown here is derived from an EMBL/GenBank/DDBJ whole genome shotgun (WGS) entry which is preliminary data.</text>
</comment>